<keyword evidence="2" id="KW-1185">Reference proteome</keyword>
<organism evidence="1 2">
    <name type="scientific">Sphaerosporella brunnea</name>
    <dbReference type="NCBI Taxonomy" id="1250544"/>
    <lineage>
        <taxon>Eukaryota</taxon>
        <taxon>Fungi</taxon>
        <taxon>Dikarya</taxon>
        <taxon>Ascomycota</taxon>
        <taxon>Pezizomycotina</taxon>
        <taxon>Pezizomycetes</taxon>
        <taxon>Pezizales</taxon>
        <taxon>Pyronemataceae</taxon>
        <taxon>Sphaerosporella</taxon>
    </lineage>
</organism>
<comment type="caution">
    <text evidence="1">The sequence shown here is derived from an EMBL/GenBank/DDBJ whole genome shotgun (WGS) entry which is preliminary data.</text>
</comment>
<evidence type="ECO:0000313" key="2">
    <source>
        <dbReference type="Proteomes" id="UP000326924"/>
    </source>
</evidence>
<dbReference type="AlphaFoldDB" id="A0A5J5FBQ7"/>
<name>A0A5J5FBQ7_9PEZI</name>
<evidence type="ECO:0000313" key="1">
    <source>
        <dbReference type="EMBL" id="KAA8915011.1"/>
    </source>
</evidence>
<dbReference type="InParanoid" id="A0A5J5FBQ7"/>
<accession>A0A5J5FBQ7</accession>
<protein>
    <submittedName>
        <fullName evidence="1">Uncharacterized protein</fullName>
    </submittedName>
</protein>
<sequence>MPSLSAAVNLSAQPDFKGQRSPIEEIVEDAGQYCSILSATANLTRLKIARAHASTTPGSTATTLCPAVPKALESSKPSLIFKRRRSVWPVFVKYFSEDSQCNLRTFSYIDLNPFVDEGTLLYGVEGMGPERVGVWPSWERDNREPFYQSVHPRDLKTEVVRWLTARGPAIVSLGFCGHGPSTSGALHMGITDQVAPFLHPSKVVSIIGDYSHSTTFTVHLLSCYSGVWVDTLASSRLPGTAHAASPKPPPRSSQDPAKYRSSLFGSAILASMREGGSVGEHEGRVQDFMRAVKAKVEHTPRLGISPAERYNHSIRDAIHAPLTSFIHLWYIAKDAYRRITDTETPAPPLPSLYSTSPSYAEMKAVIENAGILVQQETGMYAGVRKLLDGHLSAADAANLEPILNKRRKLQYMVVKLAATLAQSRDLILEVLPELVKMEYTGNIMRLRVPCLWLALVFGLAASQGSLTPMDLVQCAMQCNMGNITVGTAIQKQFVPINPIQSTCKLGIFDWHLSITAEELNRFMEGPSGPSLLKLLPAAPDLGAENDLSDQ</sequence>
<dbReference type="Proteomes" id="UP000326924">
    <property type="component" value="Unassembled WGS sequence"/>
</dbReference>
<gene>
    <name evidence="1" type="ORF">FN846DRAFT_901588</name>
</gene>
<reference evidence="1 2" key="1">
    <citation type="submission" date="2019-09" db="EMBL/GenBank/DDBJ databases">
        <title>Draft genome of the ectomycorrhizal ascomycete Sphaerosporella brunnea.</title>
        <authorList>
            <consortium name="DOE Joint Genome Institute"/>
            <person name="Benucci G.M."/>
            <person name="Marozzi G."/>
            <person name="Antonielli L."/>
            <person name="Sanchez S."/>
            <person name="Marco P."/>
            <person name="Wang X."/>
            <person name="Falini L.B."/>
            <person name="Barry K."/>
            <person name="Haridas S."/>
            <person name="Lipzen A."/>
            <person name="Labutti K."/>
            <person name="Grigoriev I.V."/>
            <person name="Murat C."/>
            <person name="Martin F."/>
            <person name="Albertini E."/>
            <person name="Donnini D."/>
            <person name="Bonito G."/>
        </authorList>
    </citation>
    <scope>NUCLEOTIDE SEQUENCE [LARGE SCALE GENOMIC DNA]</scope>
    <source>
        <strain evidence="1 2">Sb_GMNB300</strain>
    </source>
</reference>
<proteinExistence type="predicted"/>
<dbReference type="EMBL" id="VXIS01000001">
    <property type="protein sequence ID" value="KAA8915011.1"/>
    <property type="molecule type" value="Genomic_DNA"/>
</dbReference>